<dbReference type="AlphaFoldDB" id="A0A6A7ZPY7"/>
<proteinExistence type="predicted"/>
<reference evidence="3" key="1">
    <citation type="journal article" date="2013" name="Genome Biol.">
        <title>Comparative genomics of the core and accessory genomes of 48 Sinorhizobium strains comprising five genospecies.</title>
        <authorList>
            <person name="Sugawara M."/>
            <person name="Epstein B."/>
            <person name="Badgley B.D."/>
            <person name="Unno T."/>
            <person name="Xu L."/>
            <person name="Reese J."/>
            <person name="Gyaneshwar P."/>
            <person name="Denny R."/>
            <person name="Mudge J."/>
            <person name="Bharti A.K."/>
            <person name="Farmer A.D."/>
            <person name="May G.D."/>
            <person name="Woodward J.E."/>
            <person name="Medigue C."/>
            <person name="Vallenet D."/>
            <person name="Lajus A."/>
            <person name="Rouy Z."/>
            <person name="Martinez-Vaz B."/>
            <person name="Tiffin P."/>
            <person name="Young N.D."/>
            <person name="Sadowsky M.J."/>
        </authorList>
    </citation>
    <scope>NUCLEOTIDE SEQUENCE</scope>
    <source>
        <strain evidence="3">M30</strain>
    </source>
</reference>
<dbReference type="GO" id="GO:0042602">
    <property type="term" value="F:riboflavin reductase (NADPH) activity"/>
    <property type="evidence" value="ECO:0007669"/>
    <property type="project" value="TreeGrafter"/>
</dbReference>
<protein>
    <recommendedName>
        <fullName evidence="2">Flavin reductase like domain-containing protein</fullName>
    </recommendedName>
</protein>
<dbReference type="Pfam" id="PF01613">
    <property type="entry name" value="Flavin_Reduct"/>
    <property type="match status" value="1"/>
</dbReference>
<sequence length="168" mass="17924">MVSGAERAGLPVPALKELFAHIPTSVAVITIASGAGRYGVTVGTLSVLSLEPALVAFALKADSGLLPHLHTGRAAGINVLADGQSDVALRFATASIDRFNSTRWCEEHSLPRIDDGVAWLAVRVEDRIVLGDHTLVTARVEHGETSRLTPLLHWRRDFHSPNPIASAI</sequence>
<dbReference type="RefSeq" id="WP_050579965.1">
    <property type="nucleotide sequence ID" value="NZ_CP088115.1"/>
</dbReference>
<dbReference type="InterPro" id="IPR012349">
    <property type="entry name" value="Split_barrel_FMN-bd"/>
</dbReference>
<dbReference type="GO" id="GO:0010181">
    <property type="term" value="F:FMN binding"/>
    <property type="evidence" value="ECO:0007669"/>
    <property type="project" value="InterPro"/>
</dbReference>
<dbReference type="InterPro" id="IPR050268">
    <property type="entry name" value="NADH-dep_flavin_reductase"/>
</dbReference>
<comment type="caution">
    <text evidence="3">The sequence shown here is derived from an EMBL/GenBank/DDBJ whole genome shotgun (WGS) entry which is preliminary data.</text>
</comment>
<dbReference type="PANTHER" id="PTHR30466">
    <property type="entry name" value="FLAVIN REDUCTASE"/>
    <property type="match status" value="1"/>
</dbReference>
<feature type="domain" description="Flavin reductase like" evidence="2">
    <location>
        <begin position="19"/>
        <end position="160"/>
    </location>
</feature>
<accession>A0A6A7ZPY7</accession>
<dbReference type="InterPro" id="IPR002563">
    <property type="entry name" value="Flavin_Rdtase-like_dom"/>
</dbReference>
<evidence type="ECO:0000313" key="3">
    <source>
        <dbReference type="EMBL" id="MQW04794.1"/>
    </source>
</evidence>
<dbReference type="PANTHER" id="PTHR30466:SF1">
    <property type="entry name" value="FMN REDUCTASE (NADH) RUTF"/>
    <property type="match status" value="1"/>
</dbReference>
<organism evidence="3">
    <name type="scientific">Rhizobium meliloti</name>
    <name type="common">Ensifer meliloti</name>
    <name type="synonym">Sinorhizobium meliloti</name>
    <dbReference type="NCBI Taxonomy" id="382"/>
    <lineage>
        <taxon>Bacteria</taxon>
        <taxon>Pseudomonadati</taxon>
        <taxon>Pseudomonadota</taxon>
        <taxon>Alphaproteobacteria</taxon>
        <taxon>Hyphomicrobiales</taxon>
        <taxon>Rhizobiaceae</taxon>
        <taxon>Sinorhizobium/Ensifer group</taxon>
        <taxon>Sinorhizobium</taxon>
    </lineage>
</organism>
<name>A0A6A7ZPY7_RHIML</name>
<gene>
    <name evidence="3" type="ORF">GHK45_13675</name>
</gene>
<dbReference type="Gene3D" id="2.30.110.10">
    <property type="entry name" value="Electron Transport, Fmn-binding Protein, Chain A"/>
    <property type="match status" value="1"/>
</dbReference>
<dbReference type="EMBL" id="WISP01000103">
    <property type="protein sequence ID" value="MQW04794.1"/>
    <property type="molecule type" value="Genomic_DNA"/>
</dbReference>
<evidence type="ECO:0000259" key="2">
    <source>
        <dbReference type="SMART" id="SM00903"/>
    </source>
</evidence>
<evidence type="ECO:0000256" key="1">
    <source>
        <dbReference type="ARBA" id="ARBA00023002"/>
    </source>
</evidence>
<dbReference type="SUPFAM" id="SSF50475">
    <property type="entry name" value="FMN-binding split barrel"/>
    <property type="match status" value="1"/>
</dbReference>
<dbReference type="SMART" id="SM00903">
    <property type="entry name" value="Flavin_Reduct"/>
    <property type="match status" value="1"/>
</dbReference>
<keyword evidence="1" id="KW-0560">Oxidoreductase</keyword>